<dbReference type="EMBL" id="BOOU01000013">
    <property type="protein sequence ID" value="GII75886.1"/>
    <property type="molecule type" value="Genomic_DNA"/>
</dbReference>
<evidence type="ECO:0000256" key="3">
    <source>
        <dbReference type="ARBA" id="ARBA00023163"/>
    </source>
</evidence>
<dbReference type="InterPro" id="IPR011991">
    <property type="entry name" value="ArsR-like_HTH"/>
</dbReference>
<dbReference type="InterPro" id="IPR001845">
    <property type="entry name" value="HTH_ArsR_DNA-bd_dom"/>
</dbReference>
<dbReference type="PANTHER" id="PTHR33154:SF33">
    <property type="entry name" value="TRANSCRIPTIONAL REPRESSOR SDPR"/>
    <property type="match status" value="1"/>
</dbReference>
<accession>A0A919QZZ6</accession>
<dbReference type="InterPro" id="IPR036388">
    <property type="entry name" value="WH-like_DNA-bd_sf"/>
</dbReference>
<dbReference type="NCBIfam" id="NF033788">
    <property type="entry name" value="HTH_metalloreg"/>
    <property type="match status" value="1"/>
</dbReference>
<dbReference type="PROSITE" id="PS50987">
    <property type="entry name" value="HTH_ARSR_2"/>
    <property type="match status" value="1"/>
</dbReference>
<evidence type="ECO:0000256" key="2">
    <source>
        <dbReference type="ARBA" id="ARBA00023125"/>
    </source>
</evidence>
<dbReference type="Proteomes" id="UP000655287">
    <property type="component" value="Unassembled WGS sequence"/>
</dbReference>
<dbReference type="InterPro" id="IPR051081">
    <property type="entry name" value="HTH_MetalResp_TranReg"/>
</dbReference>
<keyword evidence="6" id="KW-1185">Reference proteome</keyword>
<dbReference type="AlphaFoldDB" id="A0A919QZZ6"/>
<dbReference type="InterPro" id="IPR036390">
    <property type="entry name" value="WH_DNA-bd_sf"/>
</dbReference>
<dbReference type="GO" id="GO:0003700">
    <property type="term" value="F:DNA-binding transcription factor activity"/>
    <property type="evidence" value="ECO:0007669"/>
    <property type="project" value="InterPro"/>
</dbReference>
<evidence type="ECO:0000313" key="6">
    <source>
        <dbReference type="Proteomes" id="UP000655287"/>
    </source>
</evidence>
<proteinExistence type="predicted"/>
<evidence type="ECO:0000256" key="1">
    <source>
        <dbReference type="ARBA" id="ARBA00023015"/>
    </source>
</evidence>
<feature type="domain" description="HTH arsR-type" evidence="4">
    <location>
        <begin position="5"/>
        <end position="98"/>
    </location>
</feature>
<gene>
    <name evidence="5" type="ORF">Sru01_08680</name>
</gene>
<organism evidence="5 6">
    <name type="scientific">Sphaerisporangium rufum</name>
    <dbReference type="NCBI Taxonomy" id="1381558"/>
    <lineage>
        <taxon>Bacteria</taxon>
        <taxon>Bacillati</taxon>
        <taxon>Actinomycetota</taxon>
        <taxon>Actinomycetes</taxon>
        <taxon>Streptosporangiales</taxon>
        <taxon>Streptosporangiaceae</taxon>
        <taxon>Sphaerisporangium</taxon>
    </lineage>
</organism>
<sequence length="114" mass="12671">MSAGVPTGPPAGAAVFAVLAEPHRRRILDLLRERPRTVGELVAELGLTQPGTSKHLRVLREAGLVRTRADAQRRVYELRLEPLAEVHAWLEPYRRMWAGGLDALERHLAARPEG</sequence>
<dbReference type="PRINTS" id="PR00778">
    <property type="entry name" value="HTHARSR"/>
</dbReference>
<protein>
    <submittedName>
        <fullName evidence="5">Transcriptional regulator</fullName>
    </submittedName>
</protein>
<comment type="caution">
    <text evidence="5">The sequence shown here is derived from an EMBL/GenBank/DDBJ whole genome shotgun (WGS) entry which is preliminary data.</text>
</comment>
<evidence type="ECO:0000313" key="5">
    <source>
        <dbReference type="EMBL" id="GII75886.1"/>
    </source>
</evidence>
<dbReference type="SUPFAM" id="SSF46785">
    <property type="entry name" value="Winged helix' DNA-binding domain"/>
    <property type="match status" value="1"/>
</dbReference>
<evidence type="ECO:0000259" key="4">
    <source>
        <dbReference type="PROSITE" id="PS50987"/>
    </source>
</evidence>
<dbReference type="RefSeq" id="WP_203982536.1">
    <property type="nucleotide sequence ID" value="NZ_BOOU01000013.1"/>
</dbReference>
<keyword evidence="2" id="KW-0238">DNA-binding</keyword>
<dbReference type="Gene3D" id="1.10.10.10">
    <property type="entry name" value="Winged helix-like DNA-binding domain superfamily/Winged helix DNA-binding domain"/>
    <property type="match status" value="1"/>
</dbReference>
<dbReference type="SMART" id="SM00418">
    <property type="entry name" value="HTH_ARSR"/>
    <property type="match status" value="1"/>
</dbReference>
<dbReference type="Pfam" id="PF01022">
    <property type="entry name" value="HTH_5"/>
    <property type="match status" value="1"/>
</dbReference>
<dbReference type="PANTHER" id="PTHR33154">
    <property type="entry name" value="TRANSCRIPTIONAL REGULATOR, ARSR FAMILY"/>
    <property type="match status" value="1"/>
</dbReference>
<reference evidence="5" key="1">
    <citation type="submission" date="2021-01" db="EMBL/GenBank/DDBJ databases">
        <title>Whole genome shotgun sequence of Sphaerisporangium rufum NBRC 109079.</title>
        <authorList>
            <person name="Komaki H."/>
            <person name="Tamura T."/>
        </authorList>
    </citation>
    <scope>NUCLEOTIDE SEQUENCE</scope>
    <source>
        <strain evidence="5">NBRC 109079</strain>
    </source>
</reference>
<keyword evidence="3" id="KW-0804">Transcription</keyword>
<name>A0A919QZZ6_9ACTN</name>
<keyword evidence="1" id="KW-0805">Transcription regulation</keyword>
<dbReference type="GO" id="GO:0003677">
    <property type="term" value="F:DNA binding"/>
    <property type="evidence" value="ECO:0007669"/>
    <property type="project" value="UniProtKB-KW"/>
</dbReference>
<dbReference type="CDD" id="cd00090">
    <property type="entry name" value="HTH_ARSR"/>
    <property type="match status" value="1"/>
</dbReference>